<organism evidence="1 2">
    <name type="scientific">Nocardia abscessus</name>
    <dbReference type="NCBI Taxonomy" id="120957"/>
    <lineage>
        <taxon>Bacteria</taxon>
        <taxon>Bacillati</taxon>
        <taxon>Actinomycetota</taxon>
        <taxon>Actinomycetes</taxon>
        <taxon>Mycobacteriales</taxon>
        <taxon>Nocardiaceae</taxon>
        <taxon>Nocardia</taxon>
    </lineage>
</organism>
<comment type="caution">
    <text evidence="1">The sequence shown here is derived from an EMBL/GenBank/DDBJ whole genome shotgun (WGS) entry which is preliminary data.</text>
</comment>
<dbReference type="EMBL" id="JADLRE010000001">
    <property type="protein sequence ID" value="MBF6223671.1"/>
    <property type="molecule type" value="Genomic_DNA"/>
</dbReference>
<protein>
    <submittedName>
        <fullName evidence="1">Uncharacterized protein</fullName>
    </submittedName>
</protein>
<accession>A0ABS0C0P3</accession>
<name>A0ABS0C0P3_9NOCA</name>
<reference evidence="1 2" key="1">
    <citation type="submission" date="2020-10" db="EMBL/GenBank/DDBJ databases">
        <title>Identification of Nocardia species via Next-generation sequencing and recognition of intraspecies genetic diversity.</title>
        <authorList>
            <person name="Li P."/>
            <person name="Li P."/>
            <person name="Lu B."/>
        </authorList>
    </citation>
    <scope>NUCLEOTIDE SEQUENCE [LARGE SCALE GENOMIC DNA]</scope>
    <source>
        <strain evidence="1 2">N-11</strain>
    </source>
</reference>
<keyword evidence="2" id="KW-1185">Reference proteome</keyword>
<dbReference type="Gene3D" id="2.60.40.10">
    <property type="entry name" value="Immunoglobulins"/>
    <property type="match status" value="1"/>
</dbReference>
<dbReference type="RefSeq" id="WP_195031092.1">
    <property type="nucleotide sequence ID" value="NZ_JADLRE010000001.1"/>
</dbReference>
<dbReference type="Proteomes" id="UP000807309">
    <property type="component" value="Unassembled WGS sequence"/>
</dbReference>
<gene>
    <name evidence="1" type="ORF">IU470_00820</name>
</gene>
<dbReference type="InterPro" id="IPR013783">
    <property type="entry name" value="Ig-like_fold"/>
</dbReference>
<evidence type="ECO:0000313" key="2">
    <source>
        <dbReference type="Proteomes" id="UP000807309"/>
    </source>
</evidence>
<evidence type="ECO:0000313" key="1">
    <source>
        <dbReference type="EMBL" id="MBF6223671.1"/>
    </source>
</evidence>
<proteinExistence type="predicted"/>
<sequence length="111" mass="11434">MAENRLHIHAGNKQKTAAGTAFPESCVVQVTDSSGAGVEGVEVCFTLRGSAAPVFLSPPSPDGIRWHAVTSSAGLAATIPVTPYFAGTVEVHVTAEMFPGPDTVDFHLAAT</sequence>